<reference evidence="7 8" key="1">
    <citation type="journal article" date="2006" name="J. Bacteriol.">
        <title>Complete genome sequence of the dehalorespiring bacterium Desulfitobacterium hafniense Y51 and comparison with Dehalococcoides ethenogenes 195.</title>
        <authorList>
            <person name="Nonaka H."/>
            <person name="Keresztes G."/>
            <person name="Shinoda Y."/>
            <person name="Ikenaga Y."/>
            <person name="Abe M."/>
            <person name="Naito K."/>
            <person name="Inatomi K."/>
            <person name="Furukawa K."/>
            <person name="Inui M."/>
            <person name="Yukawa H."/>
        </authorList>
    </citation>
    <scope>NUCLEOTIDE SEQUENCE [LARGE SCALE GENOMIC DNA]</scope>
    <source>
        <strain evidence="7 8">Y51</strain>
    </source>
</reference>
<evidence type="ECO:0000313" key="7">
    <source>
        <dbReference type="EMBL" id="BAE85942.1"/>
    </source>
</evidence>
<proteinExistence type="predicted"/>
<dbReference type="GO" id="GO:0016020">
    <property type="term" value="C:membrane"/>
    <property type="evidence" value="ECO:0007669"/>
    <property type="project" value="UniProtKB-SubCell"/>
</dbReference>
<gene>
    <name evidence="7" type="ordered locus">DSY4153</name>
</gene>
<dbReference type="KEGG" id="dsy:DSY4153"/>
<evidence type="ECO:0000313" key="8">
    <source>
        <dbReference type="Proteomes" id="UP000001946"/>
    </source>
</evidence>
<evidence type="ECO:0000256" key="1">
    <source>
        <dbReference type="ARBA" id="ARBA00004141"/>
    </source>
</evidence>
<protein>
    <recommendedName>
        <fullName evidence="9">Hemolysin III</fullName>
    </recommendedName>
</protein>
<comment type="subcellular location">
    <subcellularLocation>
        <location evidence="1">Membrane</location>
        <topology evidence="1">Multi-pass membrane protein</topology>
    </subcellularLocation>
</comment>
<keyword evidence="8" id="KW-1185">Reference proteome</keyword>
<keyword evidence="4 6" id="KW-0472">Membrane</keyword>
<evidence type="ECO:0000256" key="3">
    <source>
        <dbReference type="ARBA" id="ARBA00022989"/>
    </source>
</evidence>
<feature type="binding site" evidence="5">
    <location>
        <position position="84"/>
    </location>
    <ligand>
        <name>Zn(2+)</name>
        <dbReference type="ChEBI" id="CHEBI:29105"/>
    </ligand>
</feature>
<evidence type="ECO:0008006" key="9">
    <source>
        <dbReference type="Google" id="ProtNLM"/>
    </source>
</evidence>
<feature type="transmembrane region" description="Helical" evidence="6">
    <location>
        <begin position="180"/>
        <end position="200"/>
    </location>
</feature>
<evidence type="ECO:0000256" key="2">
    <source>
        <dbReference type="ARBA" id="ARBA00022692"/>
    </source>
</evidence>
<accession>Q24PV0</accession>
<feature type="transmembrane region" description="Helical" evidence="6">
    <location>
        <begin position="103"/>
        <end position="120"/>
    </location>
</feature>
<keyword evidence="3 6" id="KW-1133">Transmembrane helix</keyword>
<dbReference type="InterPro" id="IPR004254">
    <property type="entry name" value="AdipoR/HlyIII-related"/>
</dbReference>
<dbReference type="HOGENOM" id="CLU_051078_2_1_9"/>
<dbReference type="AlphaFoldDB" id="Q24PV0"/>
<name>Q24PV0_DESHY</name>
<dbReference type="EMBL" id="AP008230">
    <property type="protein sequence ID" value="BAE85942.1"/>
    <property type="molecule type" value="Genomic_DNA"/>
</dbReference>
<feature type="transmembrane region" description="Helical" evidence="6">
    <location>
        <begin position="36"/>
        <end position="57"/>
    </location>
</feature>
<keyword evidence="2 6" id="KW-0812">Transmembrane</keyword>
<sequence>MRSPQNMVRIRVSLISAVPLSDKEASMRIKEPMNTLTHFIPFIAAWFGLVSLILLSYGSLSKIITMTIYGISVIALYGTSSLYHALRTTPKKELALRKIDHMMIYVLIGGSYTPVFYYGLDGVWRWVMLIAVWTLAVIGIVLKIWFINAPRYVSTAFYVTLGWIALVPIVQLVHNLPLGALIMMVAGGVMYTLGAVIYAAKILRIPRLHLAFTKSSISLLPPGL</sequence>
<dbReference type="STRING" id="138119.DSY4153"/>
<evidence type="ECO:0000256" key="5">
    <source>
        <dbReference type="PIRSR" id="PIRSR604254-1"/>
    </source>
</evidence>
<organism evidence="7 8">
    <name type="scientific">Desulfitobacterium hafniense (strain Y51)</name>
    <dbReference type="NCBI Taxonomy" id="138119"/>
    <lineage>
        <taxon>Bacteria</taxon>
        <taxon>Bacillati</taxon>
        <taxon>Bacillota</taxon>
        <taxon>Clostridia</taxon>
        <taxon>Eubacteriales</taxon>
        <taxon>Desulfitobacteriaceae</taxon>
        <taxon>Desulfitobacterium</taxon>
    </lineage>
</organism>
<keyword evidence="5" id="KW-0479">Metal-binding</keyword>
<feature type="transmembrane region" description="Helical" evidence="6">
    <location>
        <begin position="63"/>
        <end position="83"/>
    </location>
</feature>
<feature type="transmembrane region" description="Helical" evidence="6">
    <location>
        <begin position="126"/>
        <end position="146"/>
    </location>
</feature>
<keyword evidence="5" id="KW-0862">Zinc</keyword>
<dbReference type="PANTHER" id="PTHR20855:SF3">
    <property type="entry name" value="LD03007P"/>
    <property type="match status" value="1"/>
</dbReference>
<dbReference type="GO" id="GO:0046872">
    <property type="term" value="F:metal ion binding"/>
    <property type="evidence" value="ECO:0007669"/>
    <property type="project" value="UniProtKB-KW"/>
</dbReference>
<feature type="transmembrane region" description="Helical" evidence="6">
    <location>
        <begin position="153"/>
        <end position="174"/>
    </location>
</feature>
<evidence type="ECO:0000256" key="4">
    <source>
        <dbReference type="ARBA" id="ARBA00023136"/>
    </source>
</evidence>
<dbReference type="Proteomes" id="UP000001946">
    <property type="component" value="Chromosome"/>
</dbReference>
<dbReference type="Pfam" id="PF03006">
    <property type="entry name" value="HlyIII"/>
    <property type="match status" value="1"/>
</dbReference>
<dbReference type="eggNOG" id="COG1272">
    <property type="taxonomic scope" value="Bacteria"/>
</dbReference>
<evidence type="ECO:0000256" key="6">
    <source>
        <dbReference type="SAM" id="Phobius"/>
    </source>
</evidence>
<dbReference type="PANTHER" id="PTHR20855">
    <property type="entry name" value="ADIPOR/PROGESTIN RECEPTOR-RELATED"/>
    <property type="match status" value="1"/>
</dbReference>